<dbReference type="GO" id="GO:0060255">
    <property type="term" value="P:regulation of macromolecule metabolic process"/>
    <property type="evidence" value="ECO:0007669"/>
    <property type="project" value="UniProtKB-ARBA"/>
</dbReference>
<feature type="domain" description="EGF-like" evidence="18">
    <location>
        <begin position="1228"/>
        <end position="1264"/>
    </location>
</feature>
<dbReference type="GO" id="GO:0051093">
    <property type="term" value="P:negative regulation of developmental process"/>
    <property type="evidence" value="ECO:0007669"/>
    <property type="project" value="UniProtKB-ARBA"/>
</dbReference>
<keyword evidence="14" id="KW-0325">Glycoprotein</keyword>
<feature type="disulfide bond" evidence="15">
    <location>
        <begin position="1779"/>
        <end position="1788"/>
    </location>
</feature>
<feature type="domain" description="EGF-like" evidence="18">
    <location>
        <begin position="415"/>
        <end position="451"/>
    </location>
</feature>
<evidence type="ECO:0000256" key="12">
    <source>
        <dbReference type="ARBA" id="ARBA00023136"/>
    </source>
</evidence>
<feature type="disulfide bond" evidence="15">
    <location>
        <begin position="1532"/>
        <end position="1541"/>
    </location>
</feature>
<sequence>MEMSIDIDECAVQPCLNGGKCANLQGGHRCACRAGFAGADCAINVDECTTAVCPENSDCVDGVNGHDCVCRPGFSGSNGTCTPVSSCEPNPCLHDGVCSQNGDGQVICYCEHGFSGPLCASVLTVPELPPTLPAESSLPLRLGPRQGPSACSSSPCANGANCTDTESGGFRCDCAPGFTGDTCLQTVSCVTSGCQNGGTCQRDAAAPVCLCPEGFSGDLCDQTSNACDRQPCMNGAECVVTSNDVGYYCECQSGFEGLECEHNIDECRGVQCAAGQQCFDLVNGYECRCPDGFVGELCDQNVDDCADSPCQNNGTCVDSVNDYQCICPPGYTGRNCTDDLDECEVSHPCVHGICQNTVGSYQCYCRPGFLGDHCNLDYDECLSQPCLNNGTCENLVNGYNCQCAPGFTGKNCEENINECAPDPCQNGATCVDKIASFECVCLAGFTDELCQTNIDECESSPCLNDGVCVDGINEFTCDCTDTGFRGDTCEVNIDDCQPRPCQHGSTCVDLVKDYRCECHPGFTDSSSTSAYNRSSILHYNRSSATTSNHIFAFNSNHSSTLASNHSSCCRGLCGFHYLWSCAFNHLSLNNLDSRPNNLDSGLCNNSCNPNNAFGSNFYNPVSTTTNPCRNNGDDAGPIHYNFDPISGPNNNNSINSNSNTDNCNLGPDNIINNVDSDNCSPVSNTNNLRLNYCKPLSNNLILNNIKPRKNCETDIAECDSAPCQNGATCVERSNSSLYQLPAPRGTCEDRVADYDCVCEEGFGGKNCSVELTGCLDVTCLNGGTCVPFVVNETEHGFRCRCPAGFYGQLCREETTASFDGTAHVQVFSPADTDSYTLSLRFRTTLPDGLLAVGQSEPAADPAGEDSGLSGTGEGSFFRLRLSGGAVNLFSSMQSDQRGLTVGADLHDAAWHHVLMTLNGSTAALAVDGAGADQPLRVSSSEDTRGFVGCMQDMVVDGVTVVPALLAAEQQHNLTLGCPRTQQCEPSPCMNDGACVDLWSQYRCDCVRPFLGAVCEKNITAATFNHETSQDSLVSVSVEPQFSDSLAQFVDLSLFARTRQPTGLLFYLGSDTSEVLSSGGVPTYLAAELSGGQLLVRVKLDAEEEVLDVPGPRLDDGVNNLVRVVRNGSSLSVSVNGEERLEATLGSGGALAASILYLGHVPEPVRRRRRQLERDARDEFKGSIQDVRVVNSAGQIRLVEFYPLLDPELRLPPPLGEVTGNRVLAGSVSDDTCREQPCSNNGNCTVTWNDFSCACPRGYKGHTCTDLEYCVWHQCPAGAECRDLADGHECVTNVTFNGANSSAAYSALLGGAAPLPASLSVVFRSRAGGRLLSLAAGAVSLQLTAEGALLRWADQQLTVAAEQPLLSGEWRTLLLEWDAAELRPTLDGAALPPLALPAPLQLQTLLTGGQVVLGADPAAADPAPPYRGCLSAVRIGGVLLPFLPDAAVNSSAADRFVVREPLRSVEPDCTVCYQHECRNNGFCAAPQQQFECTCPAGFNGSTCEHNIDECALGNDCTNGATCRDGIDEYTCDCVPGYVGAFCETEIDECAPQPCQHGATCLDQINNYTCVCTDEYIGRNCEQMKIVNCTHDPCRNGATCLDVFEGALAVNYTCQCPFGFDGRDCELVTDFCESSPCLNGATCTSRPGEGFLCQCAPGFGSETCDVNIDECASSPCLHGGTCVDQVNMFVCVCPEGWTGRRCDEDIPECQFPICHNGGNCTELEGSFECTCPEEFCGKVCDLDNHCFGKTEEDGCKNGGICVPYCMGDPNNYGIHNTTCQCVDGYSGPTCEEKSQTGQIVMVVAPVLGILLLAAIVGMVIFTTMAKNKRATRGTYSPSRQ</sequence>
<evidence type="ECO:0000256" key="2">
    <source>
        <dbReference type="ARBA" id="ARBA00022473"/>
    </source>
</evidence>
<feature type="disulfide bond" evidence="15">
    <location>
        <begin position="758"/>
        <end position="767"/>
    </location>
</feature>
<dbReference type="FunFam" id="2.10.25.10:FF:000095">
    <property type="entry name" value="Notch, isoform B"/>
    <property type="match status" value="1"/>
</dbReference>
<proteinExistence type="predicted"/>
<dbReference type="GO" id="GO:0048732">
    <property type="term" value="P:gland development"/>
    <property type="evidence" value="ECO:0007669"/>
    <property type="project" value="UniProtKB-ARBA"/>
</dbReference>
<keyword evidence="4 15" id="KW-0245">EGF-like domain</keyword>
<feature type="disulfide bond" evidence="15">
    <location>
        <begin position="1254"/>
        <end position="1263"/>
    </location>
</feature>
<feature type="domain" description="EGF-like" evidence="18">
    <location>
        <begin position="453"/>
        <end position="490"/>
    </location>
</feature>
<feature type="domain" description="EGF-like" evidence="18">
    <location>
        <begin position="1544"/>
        <end position="1580"/>
    </location>
</feature>
<feature type="domain" description="EGF-like" evidence="18">
    <location>
        <begin position="492"/>
        <end position="528"/>
    </location>
</feature>
<keyword evidence="5" id="KW-0597">Phosphoprotein</keyword>
<evidence type="ECO:0000313" key="20">
    <source>
        <dbReference type="Proteomes" id="UP000440578"/>
    </source>
</evidence>
<dbReference type="InterPro" id="IPR000742">
    <property type="entry name" value="EGF"/>
</dbReference>
<evidence type="ECO:0000256" key="9">
    <source>
        <dbReference type="ARBA" id="ARBA00022782"/>
    </source>
</evidence>
<dbReference type="Pfam" id="PF00008">
    <property type="entry name" value="EGF"/>
    <property type="match status" value="17"/>
</dbReference>
<dbReference type="SMART" id="SM00179">
    <property type="entry name" value="EGF_CA"/>
    <property type="match status" value="22"/>
</dbReference>
<feature type="domain" description="EGF-like" evidence="18">
    <location>
        <begin position="1703"/>
        <end position="1739"/>
    </location>
</feature>
<feature type="domain" description="EGF-like" evidence="18">
    <location>
        <begin position="1505"/>
        <end position="1542"/>
    </location>
</feature>
<dbReference type="EMBL" id="VIIS01000799">
    <property type="protein sequence ID" value="KAF0304884.1"/>
    <property type="molecule type" value="Genomic_DNA"/>
</dbReference>
<feature type="disulfide bond" evidence="15">
    <location>
        <begin position="232"/>
        <end position="249"/>
    </location>
</feature>
<organism evidence="19 20">
    <name type="scientific">Amphibalanus amphitrite</name>
    <name type="common">Striped barnacle</name>
    <name type="synonym">Balanus amphitrite</name>
    <dbReference type="NCBI Taxonomy" id="1232801"/>
    <lineage>
        <taxon>Eukaryota</taxon>
        <taxon>Metazoa</taxon>
        <taxon>Ecdysozoa</taxon>
        <taxon>Arthropoda</taxon>
        <taxon>Crustacea</taxon>
        <taxon>Multicrustacea</taxon>
        <taxon>Cirripedia</taxon>
        <taxon>Thoracica</taxon>
        <taxon>Thoracicalcarea</taxon>
        <taxon>Balanomorpha</taxon>
        <taxon>Balanoidea</taxon>
        <taxon>Balanidae</taxon>
        <taxon>Amphibalaninae</taxon>
        <taxon>Amphibalanus</taxon>
    </lineage>
</organism>
<dbReference type="Gene3D" id="2.60.120.200">
    <property type="match status" value="2"/>
</dbReference>
<gene>
    <name evidence="19" type="primary">crb_1</name>
    <name evidence="19" type="ORF">FJT64_023391</name>
</gene>
<dbReference type="Pfam" id="PF12661">
    <property type="entry name" value="hEGF"/>
    <property type="match status" value="4"/>
</dbReference>
<dbReference type="FunFam" id="2.10.25.10:FF:000565">
    <property type="entry name" value="Predicted protein"/>
    <property type="match status" value="3"/>
</dbReference>
<dbReference type="FunFam" id="2.10.25.10:FF:000208">
    <property type="entry name" value="Crumbs 2, cell polarity complex component"/>
    <property type="match status" value="1"/>
</dbReference>
<evidence type="ECO:0000256" key="14">
    <source>
        <dbReference type="ARBA" id="ARBA00023180"/>
    </source>
</evidence>
<dbReference type="SMART" id="SM00282">
    <property type="entry name" value="LamG"/>
    <property type="match status" value="3"/>
</dbReference>
<dbReference type="GO" id="GO:0016324">
    <property type="term" value="C:apical plasma membrane"/>
    <property type="evidence" value="ECO:0007669"/>
    <property type="project" value="UniProtKB-SubCell"/>
</dbReference>
<dbReference type="GO" id="GO:0008593">
    <property type="term" value="P:regulation of Notch signaling pathway"/>
    <property type="evidence" value="ECO:0007669"/>
    <property type="project" value="UniProtKB-ARBA"/>
</dbReference>
<feature type="domain" description="EGF-like" evidence="18">
    <location>
        <begin position="147"/>
        <end position="184"/>
    </location>
</feature>
<feature type="domain" description="EGF-like" evidence="18">
    <location>
        <begin position="770"/>
        <end position="811"/>
    </location>
</feature>
<feature type="domain" description="EGF-like" evidence="18">
    <location>
        <begin position="1626"/>
        <end position="1663"/>
    </location>
</feature>
<feature type="disulfide bond" evidence="15">
    <location>
        <begin position="1493"/>
        <end position="1502"/>
    </location>
</feature>
<dbReference type="GO" id="GO:0048863">
    <property type="term" value="P:stem cell differentiation"/>
    <property type="evidence" value="ECO:0007669"/>
    <property type="project" value="UniProtKB-ARBA"/>
</dbReference>
<dbReference type="PROSITE" id="PS50025">
    <property type="entry name" value="LAM_G_DOMAIN"/>
    <property type="match status" value="3"/>
</dbReference>
<feature type="domain" description="Laminin G" evidence="17">
    <location>
        <begin position="1292"/>
        <end position="1468"/>
    </location>
</feature>
<dbReference type="SUPFAM" id="SSF49899">
    <property type="entry name" value="Concanavalin A-like lectins/glucanases"/>
    <property type="match status" value="3"/>
</dbReference>
<dbReference type="InterPro" id="IPR018097">
    <property type="entry name" value="EGF_Ca-bd_CS"/>
</dbReference>
<feature type="domain" description="EGF-like" evidence="18">
    <location>
        <begin position="714"/>
        <end position="768"/>
    </location>
</feature>
<dbReference type="InterPro" id="IPR001881">
    <property type="entry name" value="EGF-like_Ca-bd_dom"/>
</dbReference>
<keyword evidence="6 16" id="KW-0812">Transmembrane</keyword>
<evidence type="ECO:0000256" key="8">
    <source>
        <dbReference type="ARBA" id="ARBA00022737"/>
    </source>
</evidence>
<dbReference type="PROSITE" id="PS01187">
    <property type="entry name" value="EGF_CA"/>
    <property type="match status" value="7"/>
</dbReference>
<feature type="domain" description="EGF-like" evidence="18">
    <location>
        <begin position="339"/>
        <end position="375"/>
    </location>
</feature>
<dbReference type="PANTHER" id="PTHR12916:SF4">
    <property type="entry name" value="UNINFLATABLE, ISOFORM C"/>
    <property type="match status" value="1"/>
</dbReference>
<protein>
    <submittedName>
        <fullName evidence="19">Protein crumbs</fullName>
    </submittedName>
</protein>
<dbReference type="PANTHER" id="PTHR12916">
    <property type="entry name" value="CYTOCHROME C OXIDASE POLYPEPTIDE VIC-2"/>
    <property type="match status" value="1"/>
</dbReference>
<dbReference type="GO" id="GO:0019904">
    <property type="term" value="F:protein domain specific binding"/>
    <property type="evidence" value="ECO:0007669"/>
    <property type="project" value="UniProtKB-ARBA"/>
</dbReference>
<feature type="domain" description="EGF-like" evidence="18">
    <location>
        <begin position="6"/>
        <end position="42"/>
    </location>
</feature>
<dbReference type="PROSITE" id="PS00022">
    <property type="entry name" value="EGF_1"/>
    <property type="match status" value="20"/>
</dbReference>
<dbReference type="InterPro" id="IPR009030">
    <property type="entry name" value="Growth_fac_rcpt_cys_sf"/>
</dbReference>
<evidence type="ECO:0000256" key="5">
    <source>
        <dbReference type="ARBA" id="ARBA00022553"/>
    </source>
</evidence>
<dbReference type="GO" id="GO:0051241">
    <property type="term" value="P:negative regulation of multicellular organismal process"/>
    <property type="evidence" value="ECO:0007669"/>
    <property type="project" value="UniProtKB-ARBA"/>
</dbReference>
<evidence type="ECO:0000313" key="19">
    <source>
        <dbReference type="EMBL" id="KAF0304884.1"/>
    </source>
</evidence>
<dbReference type="PROSITE" id="PS50026">
    <property type="entry name" value="EGF_3"/>
    <property type="match status" value="25"/>
</dbReference>
<dbReference type="CDD" id="cd00110">
    <property type="entry name" value="LamG"/>
    <property type="match status" value="2"/>
</dbReference>
<dbReference type="FunFam" id="2.10.25.10:FF:000125">
    <property type="entry name" value="Neurogenic locus notch protein-like"/>
    <property type="match status" value="1"/>
</dbReference>
<dbReference type="FunFam" id="2.10.25.10:FF:000143">
    <property type="entry name" value="Protein crumbs 1"/>
    <property type="match status" value="1"/>
</dbReference>
<feature type="domain" description="EGF-like" evidence="18">
    <location>
        <begin position="1749"/>
        <end position="1789"/>
    </location>
</feature>
<feature type="domain" description="EGF-like" evidence="18">
    <location>
        <begin position="301"/>
        <end position="337"/>
    </location>
</feature>
<keyword evidence="7" id="KW-0732">Signal</keyword>
<feature type="disulfide bond" evidence="15">
    <location>
        <begin position="365"/>
        <end position="374"/>
    </location>
</feature>
<feature type="domain" description="EGF-like" evidence="18">
    <location>
        <begin position="83"/>
        <end position="120"/>
    </location>
</feature>
<feature type="domain" description="EGF-like" evidence="18">
    <location>
        <begin position="185"/>
        <end position="221"/>
    </location>
</feature>
<feature type="disulfide bond" evidence="15">
    <location>
        <begin position="1753"/>
        <end position="1763"/>
    </location>
</feature>
<evidence type="ECO:0000256" key="16">
    <source>
        <dbReference type="SAM" id="Phobius"/>
    </source>
</evidence>
<keyword evidence="9" id="KW-0221">Differentiation</keyword>
<dbReference type="FunFam" id="2.10.25.10:FF:000279">
    <property type="entry name" value="Neurogenic locus notch 1"/>
    <property type="match status" value="1"/>
</dbReference>
<evidence type="ECO:0000256" key="13">
    <source>
        <dbReference type="ARBA" id="ARBA00023157"/>
    </source>
</evidence>
<keyword evidence="3" id="KW-1003">Cell membrane</keyword>
<evidence type="ECO:0000256" key="7">
    <source>
        <dbReference type="ARBA" id="ARBA00022729"/>
    </source>
</evidence>
<dbReference type="InterPro" id="IPR001791">
    <property type="entry name" value="Laminin_G"/>
</dbReference>
<feature type="disulfide bond" evidence="15">
    <location>
        <begin position="1729"/>
        <end position="1738"/>
    </location>
</feature>
<accession>A0A6A4WM73</accession>
<feature type="domain" description="EGF-like" evidence="18">
    <location>
        <begin position="979"/>
        <end position="1015"/>
    </location>
</feature>
<evidence type="ECO:0000259" key="17">
    <source>
        <dbReference type="PROSITE" id="PS50025"/>
    </source>
</evidence>
<keyword evidence="12 16" id="KW-0472">Membrane</keyword>
<keyword evidence="13 15" id="KW-1015">Disulfide bond</keyword>
<dbReference type="GO" id="GO:0007219">
    <property type="term" value="P:Notch signaling pathway"/>
    <property type="evidence" value="ECO:0007669"/>
    <property type="project" value="UniProtKB-KW"/>
</dbReference>
<comment type="caution">
    <text evidence="15">Lacks conserved residue(s) required for the propagation of feature annotation.</text>
</comment>
<dbReference type="InterPro" id="IPR049883">
    <property type="entry name" value="NOTCH1_EGF-like"/>
</dbReference>
<dbReference type="OrthoDB" id="283575at2759"/>
<dbReference type="InterPro" id="IPR000152">
    <property type="entry name" value="EGF-type_Asp/Asn_hydroxyl_site"/>
</dbReference>
<dbReference type="GO" id="GO:0080090">
    <property type="term" value="P:regulation of primary metabolic process"/>
    <property type="evidence" value="ECO:0007669"/>
    <property type="project" value="UniProtKB-ARBA"/>
</dbReference>
<dbReference type="FunFam" id="2.10.25.10:FF:000109">
    <property type="entry name" value="Notch homolog 4, [Drosophila]"/>
    <property type="match status" value="1"/>
</dbReference>
<dbReference type="GO" id="GO:0005509">
    <property type="term" value="F:calcium ion binding"/>
    <property type="evidence" value="ECO:0007669"/>
    <property type="project" value="InterPro"/>
</dbReference>
<evidence type="ECO:0000256" key="1">
    <source>
        <dbReference type="ARBA" id="ARBA00004247"/>
    </source>
</evidence>
<dbReference type="GO" id="GO:0009967">
    <property type="term" value="P:positive regulation of signal transduction"/>
    <property type="evidence" value="ECO:0007669"/>
    <property type="project" value="UniProtKB-ARBA"/>
</dbReference>
<feature type="domain" description="EGF-like" evidence="18">
    <location>
        <begin position="1665"/>
        <end position="1701"/>
    </location>
</feature>
<feature type="disulfide bond" evidence="15">
    <location>
        <begin position="1653"/>
        <end position="1662"/>
    </location>
</feature>
<feature type="disulfide bond" evidence="15">
    <location>
        <begin position="174"/>
        <end position="183"/>
    </location>
</feature>
<feature type="disulfide bond" evidence="15">
    <location>
        <begin position="1614"/>
        <end position="1623"/>
    </location>
</feature>
<feature type="disulfide bond" evidence="15">
    <location>
        <begin position="289"/>
        <end position="298"/>
    </location>
</feature>
<feature type="disulfide bond" evidence="15">
    <location>
        <begin position="801"/>
        <end position="810"/>
    </location>
</feature>
<feature type="disulfide bond" evidence="15">
    <location>
        <begin position="251"/>
        <end position="260"/>
    </location>
</feature>
<feature type="domain" description="EGF-like" evidence="18">
    <location>
        <begin position="1583"/>
        <end position="1624"/>
    </location>
</feature>
<dbReference type="GO" id="GO:0050769">
    <property type="term" value="P:positive regulation of neurogenesis"/>
    <property type="evidence" value="ECO:0007669"/>
    <property type="project" value="UniProtKB-ARBA"/>
</dbReference>
<evidence type="ECO:0000256" key="11">
    <source>
        <dbReference type="ARBA" id="ARBA00022989"/>
    </source>
</evidence>
<dbReference type="Pfam" id="PF07645">
    <property type="entry name" value="EGF_CA"/>
    <property type="match status" value="2"/>
</dbReference>
<dbReference type="GO" id="GO:0048646">
    <property type="term" value="P:anatomical structure formation involved in morphogenesis"/>
    <property type="evidence" value="ECO:0007669"/>
    <property type="project" value="UniProtKB-ARBA"/>
</dbReference>
<dbReference type="FunFam" id="2.10.25.10:FF:000012">
    <property type="entry name" value="Delta-like protein"/>
    <property type="match status" value="1"/>
</dbReference>
<feature type="disulfide bond" evidence="15">
    <location>
        <begin position="441"/>
        <end position="450"/>
    </location>
</feature>
<dbReference type="InterPro" id="IPR013320">
    <property type="entry name" value="ConA-like_dom_sf"/>
</dbReference>
<evidence type="ECO:0000259" key="18">
    <source>
        <dbReference type="PROSITE" id="PS50026"/>
    </source>
</evidence>
<feature type="domain" description="Laminin G" evidence="17">
    <location>
        <begin position="815"/>
        <end position="977"/>
    </location>
</feature>
<dbReference type="FunFam" id="2.10.25.10:FF:000122">
    <property type="entry name" value="Protein crumbs homolog 2"/>
    <property type="match status" value="1"/>
</dbReference>
<dbReference type="PROSITE" id="PS00010">
    <property type="entry name" value="ASX_HYDROXYL"/>
    <property type="match status" value="12"/>
</dbReference>
<dbReference type="Pfam" id="PF02210">
    <property type="entry name" value="Laminin_G_2"/>
    <property type="match status" value="1"/>
</dbReference>
<evidence type="ECO:0000256" key="3">
    <source>
        <dbReference type="ARBA" id="ARBA00022475"/>
    </source>
</evidence>
<dbReference type="InterPro" id="IPR013032">
    <property type="entry name" value="EGF-like_CS"/>
</dbReference>
<keyword evidence="11 16" id="KW-1133">Transmembrane helix</keyword>
<dbReference type="SUPFAM" id="SSF57196">
    <property type="entry name" value="EGF/Laminin"/>
    <property type="match status" value="17"/>
</dbReference>
<feature type="disulfide bond" evidence="15">
    <location>
        <begin position="211"/>
        <end position="220"/>
    </location>
</feature>
<feature type="disulfide bond" evidence="15">
    <location>
        <begin position="327"/>
        <end position="336"/>
    </location>
</feature>
<feature type="domain" description="EGF-like" evidence="18">
    <location>
        <begin position="44"/>
        <end position="82"/>
    </location>
</feature>
<evidence type="ECO:0000256" key="15">
    <source>
        <dbReference type="PROSITE-ProRule" id="PRU00076"/>
    </source>
</evidence>
<dbReference type="CDD" id="cd00054">
    <property type="entry name" value="EGF_CA"/>
    <property type="match status" value="17"/>
</dbReference>
<name>A0A6A4WM73_AMPAM</name>
<dbReference type="SMART" id="SM00181">
    <property type="entry name" value="EGF"/>
    <property type="match status" value="25"/>
</dbReference>
<keyword evidence="20" id="KW-1185">Reference proteome</keyword>
<feature type="domain" description="EGF-like" evidence="18">
    <location>
        <begin position="377"/>
        <end position="413"/>
    </location>
</feature>
<dbReference type="Pfam" id="PF00054">
    <property type="entry name" value="Laminin_G_1"/>
    <property type="match status" value="1"/>
</dbReference>
<feature type="domain" description="EGF-like" evidence="18">
    <location>
        <begin position="1467"/>
        <end position="1503"/>
    </location>
</feature>
<dbReference type="PROSITE" id="PS01186">
    <property type="entry name" value="EGF_2"/>
    <property type="match status" value="21"/>
</dbReference>
<feature type="disulfide bond" evidence="15">
    <location>
        <begin position="1691"/>
        <end position="1700"/>
    </location>
</feature>
<feature type="domain" description="Laminin G" evidence="17">
    <location>
        <begin position="1022"/>
        <end position="1232"/>
    </location>
</feature>
<evidence type="ECO:0000256" key="10">
    <source>
        <dbReference type="ARBA" id="ARBA00022976"/>
    </source>
</evidence>
<dbReference type="Proteomes" id="UP000440578">
    <property type="component" value="Unassembled WGS sequence"/>
</dbReference>
<dbReference type="GO" id="GO:0016318">
    <property type="term" value="P:ommatidial rotation"/>
    <property type="evidence" value="ECO:0007669"/>
    <property type="project" value="UniProtKB-ARBA"/>
</dbReference>
<dbReference type="PRINTS" id="PR00010">
    <property type="entry name" value="EGFBLOOD"/>
</dbReference>
<keyword evidence="8" id="KW-0677">Repeat</keyword>
<evidence type="ECO:0000256" key="6">
    <source>
        <dbReference type="ARBA" id="ARBA00022692"/>
    </source>
</evidence>
<evidence type="ECO:0000256" key="4">
    <source>
        <dbReference type="ARBA" id="ARBA00022536"/>
    </source>
</evidence>
<dbReference type="GO" id="GO:0048056">
    <property type="term" value="P:R3/R4 cell differentiation"/>
    <property type="evidence" value="ECO:0007669"/>
    <property type="project" value="UniProtKB-ARBA"/>
</dbReference>
<feature type="disulfide bond" evidence="15">
    <location>
        <begin position="1005"/>
        <end position="1014"/>
    </location>
</feature>
<reference evidence="19 20" key="1">
    <citation type="submission" date="2019-07" db="EMBL/GenBank/DDBJ databases">
        <title>Draft genome assembly of a fouling barnacle, Amphibalanus amphitrite (Darwin, 1854): The first reference genome for Thecostraca.</title>
        <authorList>
            <person name="Kim W."/>
        </authorList>
    </citation>
    <scope>NUCLEOTIDE SEQUENCE [LARGE SCALE GENOMIC DNA]</scope>
    <source>
        <strain evidence="19">SNU_AA5</strain>
        <tissue evidence="19">Soma without cirri and trophi</tissue>
    </source>
</reference>
<comment type="subcellular location">
    <subcellularLocation>
        <location evidence="1">Apical cell membrane</location>
        <topology evidence="1">Single-pass type I membrane protein</topology>
    </subcellularLocation>
</comment>
<feature type="disulfide bond" evidence="15">
    <location>
        <begin position="403"/>
        <end position="412"/>
    </location>
</feature>
<dbReference type="Gene3D" id="2.10.25.10">
    <property type="entry name" value="Laminin"/>
    <property type="match status" value="25"/>
</dbReference>
<feature type="disulfide bond" evidence="15">
    <location>
        <begin position="1570"/>
        <end position="1579"/>
    </location>
</feature>
<keyword evidence="2" id="KW-0217">Developmental protein</keyword>
<feature type="disulfide bond" evidence="15">
    <location>
        <begin position="32"/>
        <end position="41"/>
    </location>
</feature>
<dbReference type="GO" id="GO:0009952">
    <property type="term" value="P:anterior/posterior pattern specification"/>
    <property type="evidence" value="ECO:0007669"/>
    <property type="project" value="UniProtKB-ARBA"/>
</dbReference>
<feature type="transmembrane region" description="Helical" evidence="16">
    <location>
        <begin position="1797"/>
        <end position="1820"/>
    </location>
</feature>
<dbReference type="FunFam" id="2.10.25.10:FF:000472">
    <property type="entry name" value="Uncharacterized protein, isoform A"/>
    <property type="match status" value="1"/>
</dbReference>
<feature type="disulfide bond" evidence="15">
    <location>
        <begin position="110"/>
        <end position="119"/>
    </location>
</feature>
<dbReference type="GO" id="GO:0035282">
    <property type="term" value="P:segmentation"/>
    <property type="evidence" value="ECO:0007669"/>
    <property type="project" value="UniProtKB-ARBA"/>
</dbReference>
<keyword evidence="10" id="KW-0914">Notch signaling pathway</keyword>
<feature type="domain" description="EGF-like" evidence="18">
    <location>
        <begin position="223"/>
        <end position="261"/>
    </location>
</feature>
<dbReference type="GO" id="GO:0030097">
    <property type="term" value="P:hemopoiesis"/>
    <property type="evidence" value="ECO:0007669"/>
    <property type="project" value="UniProtKB-ARBA"/>
</dbReference>
<feature type="domain" description="EGF-like" evidence="18">
    <location>
        <begin position="263"/>
        <end position="299"/>
    </location>
</feature>
<dbReference type="FunFam" id="2.10.25.10:FF:000006">
    <property type="entry name" value="Versican core protein-like isoform 1"/>
    <property type="match status" value="1"/>
</dbReference>
<dbReference type="SUPFAM" id="SSF57184">
    <property type="entry name" value="Growth factor receptor domain"/>
    <property type="match status" value="1"/>
</dbReference>
<comment type="caution">
    <text evidence="19">The sequence shown here is derived from an EMBL/GenBank/DDBJ whole genome shotgun (WGS) entry which is preliminary data.</text>
</comment>